<proteinExistence type="inferred from homology"/>
<dbReference type="InterPro" id="IPR005835">
    <property type="entry name" value="NTP_transferase_dom"/>
</dbReference>
<dbReference type="Gene3D" id="2.160.10.10">
    <property type="entry name" value="Hexapeptide repeat proteins"/>
    <property type="match status" value="1"/>
</dbReference>
<keyword evidence="3 9" id="KW-0808">Transferase</keyword>
<dbReference type="UniPathway" id="UPA00164"/>
<feature type="site" description="Could play a key role in the communication between the regulatory and the substrate sites" evidence="9">
    <location>
        <position position="60"/>
    </location>
</feature>
<comment type="similarity">
    <text evidence="1 9">Belongs to the bacterial/plant glucose-1-phosphate adenylyltransferase family.</text>
</comment>
<reference evidence="13" key="1">
    <citation type="submission" date="2016-05" db="EMBL/GenBank/DDBJ databases">
        <title>Paenibacillus oryzae. sp. nov., isolated from the rice root.</title>
        <authorList>
            <person name="Zhang J."/>
            <person name="Zhang X."/>
        </authorList>
    </citation>
    <scope>NUCLEOTIDE SEQUENCE [LARGE SCALE GENOMIC DNA]</scope>
    <source>
        <strain evidence="13">KCTC13222</strain>
    </source>
</reference>
<dbReference type="AlphaFoldDB" id="A0A1C1A5V3"/>
<gene>
    <name evidence="9" type="primary">glgC</name>
    <name evidence="12" type="ORF">A8709_09845</name>
</gene>
<dbReference type="EC" id="2.7.7.27" evidence="9"/>
<organism evidence="12 13">
    <name type="scientific">Paenibacillus pectinilyticus</name>
    <dbReference type="NCBI Taxonomy" id="512399"/>
    <lineage>
        <taxon>Bacteria</taxon>
        <taxon>Bacillati</taxon>
        <taxon>Bacillota</taxon>
        <taxon>Bacilli</taxon>
        <taxon>Bacillales</taxon>
        <taxon>Paenibacillaceae</taxon>
        <taxon>Paenibacillus</taxon>
    </lineage>
</organism>
<evidence type="ECO:0000313" key="12">
    <source>
        <dbReference type="EMBL" id="OCT15917.1"/>
    </source>
</evidence>
<evidence type="ECO:0000256" key="3">
    <source>
        <dbReference type="ARBA" id="ARBA00022679"/>
    </source>
</evidence>
<dbReference type="PANTHER" id="PTHR43523">
    <property type="entry name" value="GLUCOSE-1-PHOSPHATE ADENYLYLTRANSFERASE-RELATED"/>
    <property type="match status" value="1"/>
</dbReference>
<dbReference type="HAMAP" id="MF_00624">
    <property type="entry name" value="GlgC"/>
    <property type="match status" value="1"/>
</dbReference>
<evidence type="ECO:0000313" key="13">
    <source>
        <dbReference type="Proteomes" id="UP000093309"/>
    </source>
</evidence>
<dbReference type="Pfam" id="PF00483">
    <property type="entry name" value="NTP_transferase"/>
    <property type="match status" value="1"/>
</dbReference>
<evidence type="ECO:0000259" key="11">
    <source>
        <dbReference type="Pfam" id="PF24894"/>
    </source>
</evidence>
<feature type="domain" description="Nucleotidyl transferase" evidence="10">
    <location>
        <begin position="8"/>
        <end position="257"/>
    </location>
</feature>
<dbReference type="CDD" id="cd02508">
    <property type="entry name" value="ADP_Glucose_PP"/>
    <property type="match status" value="1"/>
</dbReference>
<evidence type="ECO:0000256" key="9">
    <source>
        <dbReference type="HAMAP-Rule" id="MF_00624"/>
    </source>
</evidence>
<dbReference type="InterPro" id="IPR056818">
    <property type="entry name" value="GlmU/GlgC-like_hexapep"/>
</dbReference>
<evidence type="ECO:0000256" key="4">
    <source>
        <dbReference type="ARBA" id="ARBA00022695"/>
    </source>
</evidence>
<dbReference type="SUPFAM" id="SSF51161">
    <property type="entry name" value="Trimeric LpxA-like enzymes"/>
    <property type="match status" value="1"/>
</dbReference>
<keyword evidence="8 9" id="KW-0119">Carbohydrate metabolism</keyword>
<dbReference type="EMBL" id="LYPC01000012">
    <property type="protein sequence ID" value="OCT15917.1"/>
    <property type="molecule type" value="Genomic_DNA"/>
</dbReference>
<dbReference type="STRING" id="512399.A8709_09845"/>
<feature type="binding site" evidence="9">
    <location>
        <position position="98"/>
    </location>
    <ligand>
        <name>alpha-D-glucose 1-phosphate</name>
        <dbReference type="ChEBI" id="CHEBI:58601"/>
    </ligand>
</feature>
<accession>A0A1C1A5V3</accession>
<feature type="binding site" evidence="9">
    <location>
        <begin position="178"/>
        <end position="179"/>
    </location>
    <ligand>
        <name>alpha-D-glucose 1-phosphate</name>
        <dbReference type="ChEBI" id="CHEBI:58601"/>
    </ligand>
</feature>
<evidence type="ECO:0000259" key="10">
    <source>
        <dbReference type="Pfam" id="PF00483"/>
    </source>
</evidence>
<feature type="domain" description="Glucose-1-phosphate adenylyltransferase/Bifunctional protein GlmU-like C-terminal hexapeptide" evidence="11">
    <location>
        <begin position="289"/>
        <end position="359"/>
    </location>
</feature>
<dbReference type="InterPro" id="IPR011004">
    <property type="entry name" value="Trimer_LpxA-like_sf"/>
</dbReference>
<comment type="caution">
    <text evidence="12">The sequence shown here is derived from an EMBL/GenBank/DDBJ whole genome shotgun (WGS) entry which is preliminary data.</text>
</comment>
<keyword evidence="13" id="KW-1185">Reference proteome</keyword>
<evidence type="ECO:0000256" key="5">
    <source>
        <dbReference type="ARBA" id="ARBA00022741"/>
    </source>
</evidence>
<keyword evidence="5 9" id="KW-0547">Nucleotide-binding</keyword>
<dbReference type="PROSITE" id="PS00808">
    <property type="entry name" value="ADP_GLC_PYROPHOSPH_1"/>
    <property type="match status" value="1"/>
</dbReference>
<keyword evidence="2 9" id="KW-0321">Glycogen metabolism</keyword>
<sequence length="402" mass="43369">MRKQECVAMLLAGGEGSRLSPLTKHIAKPAVHFGGKYRIIDFSLSNCHHSGIHTVGVLTQYKPAALHAHIGNGETWGMASDQGGLSILERKEGAPNAYLGTADAIYQNEAFIQSYDPAYVLILSGDHIYNMDYRAMLAHHQATGAVATIAVTPVPMKEASRFGIISTDAEHRITDFAEKPSKPASHLASMGVYLFNWDMLQKVLLQDAADGTSSHDFGHDIIPQLLAAGEHLSAYPFDGYWKDVGTLASLWESHMDILGYTPQLELESEQWSVMTPKRYEANGYVGINARVNNAWISDSSRIEGNVSHSVVSDGVSLGAHSRVINSVIMPGVQIGKHAQVLNAIVGEGAIIKDGAIVGNLGDTSITVIPEKTVIGRHYAAQVAVPGRRHRGQTGLVSEGYRA</sequence>
<comment type="pathway">
    <text evidence="9">Glycan biosynthesis; glycogen biosynthesis.</text>
</comment>
<keyword evidence="7 9" id="KW-0320">Glycogen biosynthesis</keyword>
<evidence type="ECO:0000256" key="2">
    <source>
        <dbReference type="ARBA" id="ARBA00022600"/>
    </source>
</evidence>
<dbReference type="NCBIfam" id="NF003670">
    <property type="entry name" value="PRK05293.1"/>
    <property type="match status" value="1"/>
</dbReference>
<dbReference type="InterPro" id="IPR029044">
    <property type="entry name" value="Nucleotide-diphossugar_trans"/>
</dbReference>
<dbReference type="InterPro" id="IPR011831">
    <property type="entry name" value="ADP-Glc_PPase"/>
</dbReference>
<name>A0A1C1A5V3_9BACL</name>
<dbReference type="GO" id="GO:0005978">
    <property type="term" value="P:glycogen biosynthetic process"/>
    <property type="evidence" value="ECO:0007669"/>
    <property type="project" value="UniProtKB-UniRule"/>
</dbReference>
<evidence type="ECO:0000256" key="7">
    <source>
        <dbReference type="ARBA" id="ARBA00023056"/>
    </source>
</evidence>
<feature type="binding site" evidence="9">
    <location>
        <position position="163"/>
    </location>
    <ligand>
        <name>alpha-D-glucose 1-phosphate</name>
        <dbReference type="ChEBI" id="CHEBI:58601"/>
    </ligand>
</feature>
<keyword evidence="4 9" id="KW-0548">Nucleotidyltransferase</keyword>
<comment type="caution">
    <text evidence="9">Lacks conserved residue(s) required for the propagation of feature annotation.</text>
</comment>
<dbReference type="GO" id="GO:0008878">
    <property type="term" value="F:glucose-1-phosphate adenylyltransferase activity"/>
    <property type="evidence" value="ECO:0007669"/>
    <property type="project" value="UniProtKB-UniRule"/>
</dbReference>
<dbReference type="RefSeq" id="WP_065851421.1">
    <property type="nucleotide sequence ID" value="NZ_LYPC01000012.1"/>
</dbReference>
<comment type="catalytic activity">
    <reaction evidence="9">
        <text>alpha-D-glucose 1-phosphate + ATP + H(+) = ADP-alpha-D-glucose + diphosphate</text>
        <dbReference type="Rhea" id="RHEA:12120"/>
        <dbReference type="ChEBI" id="CHEBI:15378"/>
        <dbReference type="ChEBI" id="CHEBI:30616"/>
        <dbReference type="ChEBI" id="CHEBI:33019"/>
        <dbReference type="ChEBI" id="CHEBI:57498"/>
        <dbReference type="ChEBI" id="CHEBI:58601"/>
        <dbReference type="EC" id="2.7.7.27"/>
    </reaction>
</comment>
<dbReference type="InterPro" id="IPR005836">
    <property type="entry name" value="ADP_Glu_pyroP_CS"/>
</dbReference>
<protein>
    <recommendedName>
        <fullName evidence="9">Glucose-1-phosphate adenylyltransferase</fullName>
        <ecNumber evidence="9">2.7.7.27</ecNumber>
    </recommendedName>
    <alternativeName>
        <fullName evidence="9">ADP-glucose pyrophosphorylase</fullName>
        <shortName evidence="9">ADPGlc PPase</shortName>
    </alternativeName>
    <alternativeName>
        <fullName evidence="9">ADP-glucose synthase</fullName>
    </alternativeName>
</protein>
<dbReference type="CDD" id="cd04651">
    <property type="entry name" value="LbH_G1P_AT_C"/>
    <property type="match status" value="1"/>
</dbReference>
<evidence type="ECO:0000256" key="1">
    <source>
        <dbReference type="ARBA" id="ARBA00010443"/>
    </source>
</evidence>
<comment type="subunit">
    <text evidence="9">Homotetramer.</text>
</comment>
<dbReference type="InterPro" id="IPR023049">
    <property type="entry name" value="GlgC_bac"/>
</dbReference>
<keyword evidence="6 9" id="KW-0067">ATP-binding</keyword>
<dbReference type="GO" id="GO:0005524">
    <property type="term" value="F:ATP binding"/>
    <property type="evidence" value="ECO:0007669"/>
    <property type="project" value="UniProtKB-KW"/>
</dbReference>
<dbReference type="PANTHER" id="PTHR43523:SF2">
    <property type="entry name" value="GLUCOSE-1-PHOSPHATE ADENYLYLTRANSFERASE"/>
    <property type="match status" value="1"/>
</dbReference>
<dbReference type="SUPFAM" id="SSF53448">
    <property type="entry name" value="Nucleotide-diphospho-sugar transferases"/>
    <property type="match status" value="1"/>
</dbReference>
<dbReference type="Gene3D" id="3.90.550.10">
    <property type="entry name" value="Spore Coat Polysaccharide Biosynthesis Protein SpsA, Chain A"/>
    <property type="match status" value="1"/>
</dbReference>
<dbReference type="Proteomes" id="UP000093309">
    <property type="component" value="Unassembled WGS sequence"/>
</dbReference>
<evidence type="ECO:0000256" key="8">
    <source>
        <dbReference type="ARBA" id="ARBA00023277"/>
    </source>
</evidence>
<dbReference type="Pfam" id="PF24894">
    <property type="entry name" value="Hexapep_GlmU"/>
    <property type="match status" value="1"/>
</dbReference>
<evidence type="ECO:0000256" key="6">
    <source>
        <dbReference type="ARBA" id="ARBA00022840"/>
    </source>
</evidence>
<comment type="function">
    <text evidence="9">Involved in the biosynthesis of ADP-glucose, a building block required for the elongation reactions to produce glycogen. Catalyzes the reaction between ATP and alpha-D-glucose 1-phosphate (G1P) to produce pyrophosphate and ADP-Glc.</text>
</comment>
<feature type="binding site" evidence="9">
    <location>
        <position position="189"/>
    </location>
    <ligand>
        <name>alpha-D-glucose 1-phosphate</name>
        <dbReference type="ChEBI" id="CHEBI:58601"/>
    </ligand>
</feature>